<feature type="transmembrane region" description="Helical" evidence="1">
    <location>
        <begin position="40"/>
        <end position="58"/>
    </location>
</feature>
<keyword evidence="1" id="KW-0472">Membrane</keyword>
<sequence length="124" mass="13677">MPDVGTIAGEAADKAGGFLTRLGGLIQATNIPKQFRDVDFTGLFTNPWFLVPFIALIGYQIYKQAFRDLFIVVLIIGIWYLSGTEYMQTLIVNGELQINKVLPVVFGGAAVLGLIIYLFFGRSQ</sequence>
<reference evidence="2" key="1">
    <citation type="submission" date="2018-06" db="EMBL/GenBank/DDBJ databases">
        <authorList>
            <person name="Zhirakovskaya E."/>
        </authorList>
    </citation>
    <scope>NUCLEOTIDE SEQUENCE</scope>
</reference>
<keyword evidence="1" id="KW-1133">Transmembrane helix</keyword>
<keyword evidence="1" id="KW-0812">Transmembrane</keyword>
<proteinExistence type="predicted"/>
<name>A0A3B0VNC5_9ZZZZ</name>
<organism evidence="2">
    <name type="scientific">hydrothermal vent metagenome</name>
    <dbReference type="NCBI Taxonomy" id="652676"/>
    <lineage>
        <taxon>unclassified sequences</taxon>
        <taxon>metagenomes</taxon>
        <taxon>ecological metagenomes</taxon>
    </lineage>
</organism>
<evidence type="ECO:0000256" key="1">
    <source>
        <dbReference type="SAM" id="Phobius"/>
    </source>
</evidence>
<evidence type="ECO:0000313" key="2">
    <source>
        <dbReference type="EMBL" id="VAW40592.1"/>
    </source>
</evidence>
<dbReference type="EMBL" id="UOEY01000105">
    <property type="protein sequence ID" value="VAW40592.1"/>
    <property type="molecule type" value="Genomic_DNA"/>
</dbReference>
<accession>A0A3B0VNC5</accession>
<dbReference type="AlphaFoldDB" id="A0A3B0VNC5"/>
<gene>
    <name evidence="2" type="ORF">MNBD_DELTA04-1347</name>
</gene>
<feature type="transmembrane region" description="Helical" evidence="1">
    <location>
        <begin position="101"/>
        <end position="120"/>
    </location>
</feature>
<protein>
    <submittedName>
        <fullName evidence="2">Uncharacterized protein</fullName>
    </submittedName>
</protein>
<feature type="transmembrane region" description="Helical" evidence="1">
    <location>
        <begin position="65"/>
        <end position="81"/>
    </location>
</feature>